<evidence type="ECO:0000259" key="3">
    <source>
        <dbReference type="SMART" id="SM00543"/>
    </source>
</evidence>
<gene>
    <name evidence="4" type="ORF">DI09_4p20</name>
</gene>
<feature type="domain" description="MIF4G" evidence="3">
    <location>
        <begin position="410"/>
        <end position="653"/>
    </location>
</feature>
<dbReference type="OrthoDB" id="27832at2759"/>
<organism evidence="4 5">
    <name type="scientific">Mitosporidium daphniae</name>
    <dbReference type="NCBI Taxonomy" id="1485682"/>
    <lineage>
        <taxon>Eukaryota</taxon>
        <taxon>Fungi</taxon>
        <taxon>Fungi incertae sedis</taxon>
        <taxon>Microsporidia</taxon>
        <taxon>Mitosporidium</taxon>
    </lineage>
</organism>
<evidence type="ECO:0000256" key="2">
    <source>
        <dbReference type="ARBA" id="ARBA00022490"/>
    </source>
</evidence>
<dbReference type="PANTHER" id="PTHR12839:SF7">
    <property type="entry name" value="REGULATOR OF NONSENSE TRANSCRIPTS 2"/>
    <property type="match status" value="1"/>
</dbReference>
<dbReference type="GeneID" id="25260154"/>
<dbReference type="InterPro" id="IPR016024">
    <property type="entry name" value="ARM-type_fold"/>
</dbReference>
<sequence length="1020" mass="113502">MTTPASSHPTLSLDVLFEERKLNIPFSSQKNREFHSSISGGDSSLKRNSSFVKKLKSISRDQLPAILGEAESLKSAKFIDEIIISIFENRWKRSQDVRAAVMGLDAMLALPEKNSGLDQEELSKKIYVQRQFARFALELAVSGIGFDLAQRKYNFPYLCVVENLSKSYPLVLYPIRNVLPSSSSTCDSGFTAFTTEASKWELYEILTKSYIPALSDYACKTHAFLKRLELSQHEYFISKGDLSNYQLEKHSRTSTALAGIMSSLCSFSELFNTIIVPTLEENSSQLTTRLETGQLVPLLSPQSLPELDCSLLIDASSTVSIYSPYGSEEEMKFYKQIPDLKLHVPAGVLYNLSLLKSGTSTPLPSIFEMDENRLDDTSDTKADFSDSIIVSETGISSILEDSNHSGLHSHAQYISFFEKLSRVSSLNEADKLCADFCLINSKAARRRLIQEVMESCKKSPDSLSYLCRLLARMYPYCPGLVSTSLIPSIELEFKTLRRQSLVSGQGPTPASRRRLLGAWMGLLRLIAELCKFSLAPVSLPISCLRVLLAEDVSGLSDIRLSAACAFLENIGQFLYRSLETRDRLQHLVTILDGYKKKVSKDHPLLPLIESAVYQSIPLELRPHPPTLPPVNPINLFLLHLFTKCLSIANRKPSCVVDFVIGKLRKCPWSDAAFCTLFVELIVHKTSSFCFDSLPMVACTLQRFSKYQPQIVKSVLDSLIETLRSGIEGDFVCIPRHQNILSQAMLVGWLLRSCLISSETFAFLLHINPNTSGFLQRITCALLKSCVESGPLKLIPRYSFEKDSSLLLEYPVSDDPELNFTKIEVLEELHSYFHSIGRDISIFVKPSLMSPPLSERPSKNYTNKLIDNELPFDVDESKQDLSDEGQEDSFEAEYQNMISCSASANEGPQVNMAVIGGSSLGVSSYSKFPQQQSLRELAVPVIISKPTQLPSSSNRNEVSFTVLSKKKGTSSGKSVLKSLNIPSSEPLVVSTLENISAKEAERSLINTLILESAQKQISGDI</sequence>
<dbReference type="RefSeq" id="XP_013237399.1">
    <property type="nucleotide sequence ID" value="XM_013381945.1"/>
</dbReference>
<evidence type="ECO:0000313" key="4">
    <source>
        <dbReference type="EMBL" id="KGG50919.1"/>
    </source>
</evidence>
<evidence type="ECO:0000256" key="1">
    <source>
        <dbReference type="ARBA" id="ARBA00004496"/>
    </source>
</evidence>
<dbReference type="GO" id="GO:0003723">
    <property type="term" value="F:RNA binding"/>
    <property type="evidence" value="ECO:0007669"/>
    <property type="project" value="InterPro"/>
</dbReference>
<dbReference type="GO" id="GO:0005737">
    <property type="term" value="C:cytoplasm"/>
    <property type="evidence" value="ECO:0007669"/>
    <property type="project" value="UniProtKB-SubCell"/>
</dbReference>
<dbReference type="SUPFAM" id="SSF48371">
    <property type="entry name" value="ARM repeat"/>
    <property type="match status" value="2"/>
</dbReference>
<dbReference type="HOGENOM" id="CLU_296137_0_0_1"/>
<keyword evidence="5" id="KW-1185">Reference proteome</keyword>
<protein>
    <recommendedName>
        <fullName evidence="3">MIF4G domain-containing protein</fullName>
    </recommendedName>
</protein>
<dbReference type="InterPro" id="IPR003890">
    <property type="entry name" value="MIF4G-like_typ-3"/>
</dbReference>
<dbReference type="Pfam" id="PF02854">
    <property type="entry name" value="MIF4G"/>
    <property type="match status" value="1"/>
</dbReference>
<name>A0A098VQ68_9MICR</name>
<dbReference type="AlphaFoldDB" id="A0A098VQ68"/>
<proteinExistence type="predicted"/>
<dbReference type="InterPro" id="IPR007193">
    <property type="entry name" value="Upf2/Nmd2_C"/>
</dbReference>
<dbReference type="GO" id="GO:0035145">
    <property type="term" value="C:exon-exon junction complex"/>
    <property type="evidence" value="ECO:0007669"/>
    <property type="project" value="TreeGrafter"/>
</dbReference>
<accession>A0A098VQ68</accession>
<dbReference type="Gene3D" id="1.25.40.180">
    <property type="match status" value="3"/>
</dbReference>
<dbReference type="InterPro" id="IPR039762">
    <property type="entry name" value="Nmd2/UPF2"/>
</dbReference>
<dbReference type="SMART" id="SM00543">
    <property type="entry name" value="MIF4G"/>
    <property type="match status" value="1"/>
</dbReference>
<dbReference type="EMBL" id="JMKJ01000444">
    <property type="protein sequence ID" value="KGG50919.1"/>
    <property type="molecule type" value="Genomic_DNA"/>
</dbReference>
<dbReference type="VEuPathDB" id="MicrosporidiaDB:DI09_4p20"/>
<keyword evidence="2" id="KW-0963">Cytoplasm</keyword>
<dbReference type="Proteomes" id="UP000029725">
    <property type="component" value="Unassembled WGS sequence"/>
</dbReference>
<comment type="caution">
    <text evidence="4">The sequence shown here is derived from an EMBL/GenBank/DDBJ whole genome shotgun (WGS) entry which is preliminary data.</text>
</comment>
<dbReference type="GO" id="GO:0000184">
    <property type="term" value="P:nuclear-transcribed mRNA catabolic process, nonsense-mediated decay"/>
    <property type="evidence" value="ECO:0007669"/>
    <property type="project" value="InterPro"/>
</dbReference>
<dbReference type="Pfam" id="PF04050">
    <property type="entry name" value="Upf2"/>
    <property type="match status" value="1"/>
</dbReference>
<dbReference type="PANTHER" id="PTHR12839">
    <property type="entry name" value="NONSENSE-MEDIATED MRNA DECAY PROTEIN 2 UP-FRAMESHIFT SUPPRESSOR 2"/>
    <property type="match status" value="1"/>
</dbReference>
<comment type="subcellular location">
    <subcellularLocation>
        <location evidence="1">Cytoplasm</location>
    </subcellularLocation>
</comment>
<evidence type="ECO:0000313" key="5">
    <source>
        <dbReference type="Proteomes" id="UP000029725"/>
    </source>
</evidence>
<reference evidence="4 5" key="1">
    <citation type="submission" date="2014-04" db="EMBL/GenBank/DDBJ databases">
        <title>A new species of microsporidia sheds light on the evolution of extreme parasitism.</title>
        <authorList>
            <person name="Haag K.L."/>
            <person name="James T.Y."/>
            <person name="Larsson R."/>
            <person name="Schaer T.M."/>
            <person name="Refardt D."/>
            <person name="Pombert J.-F."/>
            <person name="Ebert D."/>
        </authorList>
    </citation>
    <scope>NUCLEOTIDE SEQUENCE [LARGE SCALE GENOMIC DNA]</scope>
    <source>
        <strain evidence="4 5">UGP3</strain>
        <tissue evidence="4">Spores</tissue>
    </source>
</reference>